<accession>A0A814WRM2</accession>
<dbReference type="EMBL" id="CAJNOR010001805">
    <property type="protein sequence ID" value="CAF1201911.1"/>
    <property type="molecule type" value="Genomic_DNA"/>
</dbReference>
<dbReference type="GO" id="GO:0005230">
    <property type="term" value="F:extracellular ligand-gated monoatomic ion channel activity"/>
    <property type="evidence" value="ECO:0007669"/>
    <property type="project" value="InterPro"/>
</dbReference>
<dbReference type="GO" id="GO:0004888">
    <property type="term" value="F:transmembrane signaling receptor activity"/>
    <property type="evidence" value="ECO:0007669"/>
    <property type="project" value="InterPro"/>
</dbReference>
<evidence type="ECO:0000313" key="5">
    <source>
        <dbReference type="Proteomes" id="UP000663828"/>
    </source>
</evidence>
<reference evidence="4" key="1">
    <citation type="submission" date="2021-02" db="EMBL/GenBank/DDBJ databases">
        <authorList>
            <person name="Nowell W R."/>
        </authorList>
    </citation>
    <scope>NUCLEOTIDE SEQUENCE</scope>
</reference>
<feature type="region of interest" description="Disordered" evidence="1">
    <location>
        <begin position="257"/>
        <end position="370"/>
    </location>
</feature>
<protein>
    <recommendedName>
        <fullName evidence="3">Neurotransmitter-gated ion-channel ligand-binding domain-containing protein</fullName>
    </recommendedName>
</protein>
<dbReference type="InterPro" id="IPR036734">
    <property type="entry name" value="Neur_chan_lig-bd_sf"/>
</dbReference>
<evidence type="ECO:0000256" key="2">
    <source>
        <dbReference type="SAM" id="Phobius"/>
    </source>
</evidence>
<dbReference type="Pfam" id="PF02931">
    <property type="entry name" value="Neur_chan_LBD"/>
    <property type="match status" value="1"/>
</dbReference>
<keyword evidence="2" id="KW-1133">Transmembrane helix</keyword>
<feature type="transmembrane region" description="Helical" evidence="2">
    <location>
        <begin position="862"/>
        <end position="885"/>
    </location>
</feature>
<dbReference type="PANTHER" id="PTHR18945">
    <property type="entry name" value="NEUROTRANSMITTER GATED ION CHANNEL"/>
    <property type="match status" value="1"/>
</dbReference>
<keyword evidence="2" id="KW-0812">Transmembrane</keyword>
<feature type="transmembrane region" description="Helical" evidence="2">
    <location>
        <begin position="838"/>
        <end position="855"/>
    </location>
</feature>
<keyword evidence="5" id="KW-1185">Reference proteome</keyword>
<comment type="caution">
    <text evidence="4">The sequence shown here is derived from an EMBL/GenBank/DDBJ whole genome shotgun (WGS) entry which is preliminary data.</text>
</comment>
<feature type="domain" description="Neurotransmitter-gated ion-channel ligand-binding" evidence="3">
    <location>
        <begin position="600"/>
        <end position="766"/>
    </location>
</feature>
<dbReference type="AlphaFoldDB" id="A0A814WRM2"/>
<dbReference type="InterPro" id="IPR006202">
    <property type="entry name" value="Neur_chan_lig-bd"/>
</dbReference>
<gene>
    <name evidence="4" type="ORF">XAT740_LOCUS23725</name>
</gene>
<feature type="transmembrane region" description="Helical" evidence="2">
    <location>
        <begin position="788"/>
        <end position="808"/>
    </location>
</feature>
<dbReference type="GO" id="GO:0016020">
    <property type="term" value="C:membrane"/>
    <property type="evidence" value="ECO:0007669"/>
    <property type="project" value="InterPro"/>
</dbReference>
<evidence type="ECO:0000313" key="4">
    <source>
        <dbReference type="EMBL" id="CAF1201911.1"/>
    </source>
</evidence>
<proteinExistence type="predicted"/>
<dbReference type="Gene3D" id="2.70.170.10">
    <property type="entry name" value="Neurotransmitter-gated ion-channel ligand-binding domain"/>
    <property type="match status" value="1"/>
</dbReference>
<organism evidence="4 5">
    <name type="scientific">Adineta ricciae</name>
    <name type="common">Rotifer</name>
    <dbReference type="NCBI Taxonomy" id="249248"/>
    <lineage>
        <taxon>Eukaryota</taxon>
        <taxon>Metazoa</taxon>
        <taxon>Spiralia</taxon>
        <taxon>Gnathifera</taxon>
        <taxon>Rotifera</taxon>
        <taxon>Eurotatoria</taxon>
        <taxon>Bdelloidea</taxon>
        <taxon>Adinetida</taxon>
        <taxon>Adinetidae</taxon>
        <taxon>Adineta</taxon>
    </lineage>
</organism>
<dbReference type="Gene3D" id="1.20.58.390">
    <property type="entry name" value="Neurotransmitter-gated ion-channel transmembrane domain"/>
    <property type="match status" value="1"/>
</dbReference>
<feature type="compositionally biased region" description="Polar residues" evidence="1">
    <location>
        <begin position="154"/>
        <end position="166"/>
    </location>
</feature>
<evidence type="ECO:0000259" key="3">
    <source>
        <dbReference type="Pfam" id="PF02931"/>
    </source>
</evidence>
<feature type="compositionally biased region" description="Polar residues" evidence="1">
    <location>
        <begin position="310"/>
        <end position="333"/>
    </location>
</feature>
<feature type="transmembrane region" description="Helical" evidence="2">
    <location>
        <begin position="919"/>
        <end position="942"/>
    </location>
</feature>
<name>A0A814WRM2_ADIRI</name>
<feature type="region of interest" description="Disordered" evidence="1">
    <location>
        <begin position="114"/>
        <end position="166"/>
    </location>
</feature>
<dbReference type="SUPFAM" id="SSF63712">
    <property type="entry name" value="Nicotinic receptor ligand binding domain-like"/>
    <property type="match status" value="1"/>
</dbReference>
<dbReference type="InterPro" id="IPR006201">
    <property type="entry name" value="Neur_channel"/>
</dbReference>
<feature type="compositionally biased region" description="Polar residues" evidence="1">
    <location>
        <begin position="407"/>
        <end position="434"/>
    </location>
</feature>
<feature type="region of interest" description="Disordered" evidence="1">
    <location>
        <begin position="386"/>
        <end position="435"/>
    </location>
</feature>
<dbReference type="InterPro" id="IPR038050">
    <property type="entry name" value="Neuro_actylchol_rec"/>
</dbReference>
<feature type="compositionally biased region" description="Polar residues" evidence="1">
    <location>
        <begin position="257"/>
        <end position="266"/>
    </location>
</feature>
<feature type="compositionally biased region" description="Polar residues" evidence="1">
    <location>
        <begin position="122"/>
        <end position="138"/>
    </location>
</feature>
<sequence>MRLKTLRKSRPPLEIEGAILNGNRMDIINTDLRSIHHRSNTSFALPTSLERDISYPHLTSYDQMHDMSSHSFQDPDLLTESQSSNLSSYKAIQQAYLQHGIRIRFSPRKIVSATHSKCERPLTSSARPHTASARQNSAKPMITKQNQDHETESYDSPQQGSSNDFEQNHVNNISEEEILEDCYSTSFITSQHFHSSTPSEKTHFTNTNTPTTATLLDDDDPDMLYMSSLLKIASVESFRDANRRHGVVRRTFSARSYSMNDRSTSAKLKEAHERSLNYHTSSLSRSTTNPSLSTQPSNKIDSDIRKHVSRMQNSAKTSSTKLSGTQTTRASRASSRDMPITNNGIRRNSSNKSSKSMNLEPPDHILTPYQRTTSISVDDFPIAKTISMTDPRKRSAKHLKATDENQSHLIAQDQSTSPSNSTNADSLLMQTSPCGPSPRVRVFDSSWCERSNSFEGDGRSLSSSSVVHIPGSILSGQLPTPASRRTHKRVSFYEEPQPVVLTTTTFNIVKFCRLLPKSAVVDYQATGSSERPESANSIRRSTRQLLHNPSTRRVYAVANDLGVDDSVTVINTATTINSSEIQERNHFHTPPNLLKDLDLKNSKQNIHVRIRCLFLRVGEIDTLNERYYAEILLQASWEDRSLKKTSHFSFDPTSSWTPQLELMNGIGDLKDEVSYTVRFNDKEVATVTEHHQLKGTLWERMELQYFPLDIQDLSIIITTSHKDTELIFEKNMQKPSGVNRRVFTDEQEWYLFEHVDIRVTEQIDEYIDDGHNHSVVICSCHAARRYGYYMWNAYFLIFLITSASFATFPIPLAKYVPLSWILIHTFLVRIEISIQGRIQIACTLLLTSITFRWLCNKALPTISYLTAVDIYAIGNIFSVCLLNIYHGVIGYVNYYFATNLDKAIVDTVSVANIIVIDRWALVVFTILFFTYQLGTFVWMLCVPLRQRRLMFKKDKECQLAIASSYNNANITFNHVLRGAQRSLHNAQTELSIISHRD</sequence>
<feature type="compositionally biased region" description="Low complexity" evidence="1">
    <location>
        <begin position="346"/>
        <end position="356"/>
    </location>
</feature>
<feature type="compositionally biased region" description="Basic and acidic residues" evidence="1">
    <location>
        <begin position="267"/>
        <end position="276"/>
    </location>
</feature>
<dbReference type="Proteomes" id="UP000663828">
    <property type="component" value="Unassembled WGS sequence"/>
</dbReference>
<evidence type="ECO:0000256" key="1">
    <source>
        <dbReference type="SAM" id="MobiDB-lite"/>
    </source>
</evidence>
<feature type="compositionally biased region" description="Polar residues" evidence="1">
    <location>
        <begin position="277"/>
        <end position="299"/>
    </location>
</feature>
<keyword evidence="2" id="KW-0472">Membrane</keyword>